<comment type="catalytic activity">
    <reaction evidence="5">
        <text>a 2'-deoxyadenosine in DNA + S-adenosyl-L-methionine = an N(6)-methyl-2'-deoxyadenosine in DNA + S-adenosyl-L-homocysteine + H(+)</text>
        <dbReference type="Rhea" id="RHEA:15197"/>
        <dbReference type="Rhea" id="RHEA-COMP:12418"/>
        <dbReference type="Rhea" id="RHEA-COMP:12419"/>
        <dbReference type="ChEBI" id="CHEBI:15378"/>
        <dbReference type="ChEBI" id="CHEBI:57856"/>
        <dbReference type="ChEBI" id="CHEBI:59789"/>
        <dbReference type="ChEBI" id="CHEBI:90615"/>
        <dbReference type="ChEBI" id="CHEBI:90616"/>
        <dbReference type="EC" id="2.1.1.72"/>
    </reaction>
</comment>
<dbReference type="EMBL" id="JABCRE010000003">
    <property type="protein sequence ID" value="NMW32042.1"/>
    <property type="molecule type" value="Genomic_DNA"/>
</dbReference>
<dbReference type="InterPro" id="IPR002052">
    <property type="entry name" value="DNA_methylase_N6_adenine_CS"/>
</dbReference>
<dbReference type="PROSITE" id="PS00092">
    <property type="entry name" value="N6_MTASE"/>
    <property type="match status" value="1"/>
</dbReference>
<dbReference type="SUPFAM" id="SSF53335">
    <property type="entry name" value="S-adenosyl-L-methionine-dependent methyltransferases"/>
    <property type="match status" value="1"/>
</dbReference>
<keyword evidence="8" id="KW-0540">Nuclease</keyword>
<dbReference type="RefSeq" id="WP_170012359.1">
    <property type="nucleotide sequence ID" value="NZ_JABCRE010000003.1"/>
</dbReference>
<evidence type="ECO:0000256" key="6">
    <source>
        <dbReference type="SAM" id="MobiDB-lite"/>
    </source>
</evidence>
<dbReference type="PANTHER" id="PTHR33841:SF1">
    <property type="entry name" value="DNA METHYLTRANSFERASE A"/>
    <property type="match status" value="1"/>
</dbReference>
<keyword evidence="4" id="KW-0949">S-adenosyl-L-methionine</keyword>
<keyword evidence="8" id="KW-0255">Endonuclease</keyword>
<evidence type="ECO:0000313" key="9">
    <source>
        <dbReference type="Proteomes" id="UP000561181"/>
    </source>
</evidence>
<feature type="domain" description="Type II methyltransferase M.TaqI-like" evidence="7">
    <location>
        <begin position="601"/>
        <end position="833"/>
    </location>
</feature>
<proteinExistence type="predicted"/>
<comment type="caution">
    <text evidence="8">The sequence shown here is derived from an EMBL/GenBank/DDBJ whole genome shotgun (WGS) entry which is preliminary data.</text>
</comment>
<dbReference type="PANTHER" id="PTHR33841">
    <property type="entry name" value="DNA METHYLTRANSFERASE YEEA-RELATED"/>
    <property type="match status" value="1"/>
</dbReference>
<feature type="region of interest" description="Disordered" evidence="6">
    <location>
        <begin position="1121"/>
        <end position="1145"/>
    </location>
</feature>
<accession>A0A848QHC7</accession>
<dbReference type="Gene3D" id="3.40.50.150">
    <property type="entry name" value="Vaccinia Virus protein VP39"/>
    <property type="match status" value="2"/>
</dbReference>
<dbReference type="EC" id="2.1.1.72" evidence="1"/>
<gene>
    <name evidence="8" type="ORF">HKD42_08210</name>
</gene>
<evidence type="ECO:0000256" key="3">
    <source>
        <dbReference type="ARBA" id="ARBA00022679"/>
    </source>
</evidence>
<keyword evidence="2" id="KW-0489">Methyltransferase</keyword>
<sequence length="1382" mass="154100">MSDPTLFVAGALFTQDYLQDGIRNSAAYAEVDTAAIRNALEKIAAGLPRDSAPNEATTELDFIWPVLEALGWSDYLTQQNLSGKGRVDVPDGLLFIDAEAKAKANKFDEVERFGHGAAVVESKRWGRPLDRAEGKSGTAKDTPSTQLLRYLRRIDDLTTGNLRWGILTNGAKWRLYFAGARSVIDDYLELDLSRILRLDDDLLDTGVTEAERDHWLAVFAAMFSRIAFERDSASGRSFHDRARTDAALYEERVAASLSNLVFEQLYPELGKAVAAAAPAATPLEDVRQATLILLYRLLFVLYAEDRGLLPVRDKRFDDYALRPKRLEVQRRKNDGDVFSDTAPALWSHLTTLTTIIDKGDKTLGVPPYNGGLFSEAQTPLLANIRLGDAVMADALDILSFEQRDGERRYINYRDLSVQQLGSIYERLLEFELTRDDEGAVDIRPNIFARKNSGSYYTPDDLVLLILDETLEPLIGDAMAAFKTALAERETNRPADQQIYRLQKHDPAAAITRLRICDPAMGSGHFLVSLVDRLTNHALTAVAEAAQLASDAGLDEYESPVAENIRQIRATIQHNADEEGWAVTEEQLDDPQLVKRMVLKRCVYGADKNPMAVELAKVSLWLHTFTVGAPLSFIDHHLAAGDSLFGLWVRDAMDKAGEGGGLFLHEPLANAQRQAAAMQNIEALTDAEIAEAHKSAEMWRDVEAQTGPLDGFVSFIHALDWLAAGKKGPALQEHKKLRNLWLDGRFGEPIPIARGKAQPDDGKAKPEEVEAFTAIWQKARELIDEERFLNWQITFPGVWTNWASAAREGGFDAVVGNPPWDRIKLQQVEWFAARRPEIAKAQRASDRKKMIAALKANDDPLFDDYQKADKRAADTLKMARQKPKEGGQYPLLSRGDINLYSLFVERAHSLVKPNGMVGLLTPSGIASDLSASEFFRKVATGGNIKSLYDFENRRTRYGLEPFFPDVDSRFKFAALVASPSRTFDAAQCGFFMQAIGETKNPEQCFPITATDFANVNPNTGTAPIFRTRRDMELTTAIYARVPALVDRSSGEEVRSWPVKYVTMFHMANDSDKFRTQTELEEQEGAWGANLGKWQSQAGDWLPLFEGKLVQGFDHRASDITINTENLSRPGQQSPLTESDHSNPARLGKPRYWVQKSEIEPCSQWAVAFKDITASTNVRSVISALIPSCAAGHTLPLLLPVKSGEFSPALASQILSNLNSIVFDYVARQKIQTNHLAWYTLEQLPVIPMENYGHSFGPKTAADIVKEAVLELTYTAHDMAPFAKDVGHVDEAGEVLRPFIWDEERRLHLRAKLDALYFILYGVFDPADPAQSRDDIRYIYSTFPIVERQEKAAYNGQYRSRDLCLAYINALMAGQPDAVVEGQS</sequence>
<dbReference type="InterPro" id="IPR050953">
    <property type="entry name" value="N4_N6_ade-DNA_methylase"/>
</dbReference>
<evidence type="ECO:0000256" key="2">
    <source>
        <dbReference type="ARBA" id="ARBA00022603"/>
    </source>
</evidence>
<feature type="compositionally biased region" description="Polar residues" evidence="6">
    <location>
        <begin position="1121"/>
        <end position="1135"/>
    </location>
</feature>
<organism evidence="8 9">
    <name type="scientific">Pontixanthobacter rizhaonensis</name>
    <dbReference type="NCBI Taxonomy" id="2730337"/>
    <lineage>
        <taxon>Bacteria</taxon>
        <taxon>Pseudomonadati</taxon>
        <taxon>Pseudomonadota</taxon>
        <taxon>Alphaproteobacteria</taxon>
        <taxon>Sphingomonadales</taxon>
        <taxon>Erythrobacteraceae</taxon>
        <taxon>Pontixanthobacter</taxon>
    </lineage>
</organism>
<dbReference type="InterPro" id="IPR029063">
    <property type="entry name" value="SAM-dependent_MTases_sf"/>
</dbReference>
<keyword evidence="8" id="KW-0378">Hydrolase</keyword>
<evidence type="ECO:0000313" key="8">
    <source>
        <dbReference type="EMBL" id="NMW32042.1"/>
    </source>
</evidence>
<dbReference type="Pfam" id="PF07669">
    <property type="entry name" value="Eco57I"/>
    <property type="match status" value="2"/>
</dbReference>
<feature type="domain" description="Type II methyltransferase M.TaqI-like" evidence="7">
    <location>
        <begin position="880"/>
        <end position="951"/>
    </location>
</feature>
<dbReference type="Proteomes" id="UP000561181">
    <property type="component" value="Unassembled WGS sequence"/>
</dbReference>
<evidence type="ECO:0000256" key="1">
    <source>
        <dbReference type="ARBA" id="ARBA00011900"/>
    </source>
</evidence>
<evidence type="ECO:0000256" key="5">
    <source>
        <dbReference type="ARBA" id="ARBA00047942"/>
    </source>
</evidence>
<dbReference type="GO" id="GO:0006304">
    <property type="term" value="P:DNA modification"/>
    <property type="evidence" value="ECO:0007669"/>
    <property type="project" value="InterPro"/>
</dbReference>
<dbReference type="GO" id="GO:0032259">
    <property type="term" value="P:methylation"/>
    <property type="evidence" value="ECO:0007669"/>
    <property type="project" value="UniProtKB-KW"/>
</dbReference>
<dbReference type="GO" id="GO:0003676">
    <property type="term" value="F:nucleic acid binding"/>
    <property type="evidence" value="ECO:0007669"/>
    <property type="project" value="InterPro"/>
</dbReference>
<dbReference type="GO" id="GO:0009007">
    <property type="term" value="F:site-specific DNA-methyltransferase (adenine-specific) activity"/>
    <property type="evidence" value="ECO:0007669"/>
    <property type="project" value="UniProtKB-EC"/>
</dbReference>
<keyword evidence="9" id="KW-1185">Reference proteome</keyword>
<name>A0A848QHC7_9SPHN</name>
<dbReference type="GO" id="GO:0004519">
    <property type="term" value="F:endonuclease activity"/>
    <property type="evidence" value="ECO:0007669"/>
    <property type="project" value="UniProtKB-KW"/>
</dbReference>
<evidence type="ECO:0000256" key="4">
    <source>
        <dbReference type="ARBA" id="ARBA00022691"/>
    </source>
</evidence>
<keyword evidence="3" id="KW-0808">Transferase</keyword>
<evidence type="ECO:0000259" key="7">
    <source>
        <dbReference type="Pfam" id="PF07669"/>
    </source>
</evidence>
<dbReference type="InterPro" id="IPR011639">
    <property type="entry name" value="MethylTrfase_TaqI-like_dom"/>
</dbReference>
<dbReference type="PRINTS" id="PR00507">
    <property type="entry name" value="N12N6MTFRASE"/>
</dbReference>
<protein>
    <recommendedName>
        <fullName evidence="1">site-specific DNA-methyltransferase (adenine-specific)</fullName>
        <ecNumber evidence="1">2.1.1.72</ecNumber>
    </recommendedName>
</protein>
<reference evidence="8 9" key="1">
    <citation type="submission" date="2020-04" db="EMBL/GenBank/DDBJ databases">
        <authorList>
            <person name="Liu A."/>
        </authorList>
    </citation>
    <scope>NUCLEOTIDE SEQUENCE [LARGE SCALE GENOMIC DNA]</scope>
    <source>
        <strain evidence="8 9">RZ02</strain>
    </source>
</reference>